<gene>
    <name evidence="5" type="ORF">Cvel_21062</name>
</gene>
<accession>A0A0G4GBM3</accession>
<sequence length="860" mass="94734">MILYVFVLVSAALQAKSLGAARSQTGFLGFPGGRALRKGYLPLRERAERSHFNSETVLAATTNEEVQELLAGQGGYSGPSIDRFYWKRPLEVSFRLLEIGFPLLSWYLATRLDERTETFRSLAKTEELRRQRAIQLRETLVATKSVTFVKSGQALALRPDLVKFPEYIEELSKLQDAVGTFENEEALDIIREDLGVEPSLLFDFASPDPLASASIGQVYKATLRPLNKTVALKVQRPRALASAAVDMFILRRFAEWWKAYKKLRTDMLSLVDEFGKQLFSELDYRQEARNCKRFFELYGGGNVPGVAVPDVYENYTSRRVLTQEWIEGEKGPWEVDGQRMLMMGLQCTVLQLFDSGFFHADPHRGNLLRTQDAELCYLDFGMMANVTAEQRYGLIGTLLGLQNGDIGLIAENLVRLGFLPDETRLDLVVPALQDAIRDATGGEGTSKLNFTKLNENVQEISYLLPFRIPPFYATIIRTITILEGLALNVDPDFKLVKGSYPYVARQILDSNAEELRKLLKQVLITPEGRIRWKRLEQLLQIASAAGPARTSPRRAAGASASSSSSRSSSSSTVFADSALAANVSPDSSTDEYEAAYQRYKAAQDKSDLRRFFDQARGDEEEIELSAEFIFQVLDFLFSERGDFLLDALANELVDLADDVSLAALGFASIVSGGLIPRSRETPDRERLELVLRLALTLVDQRRQRQQDGERHGHQGAGKEEERVEAGTQRELRRFLEVTARTLRDPEQQRRYAPIVRKAGGIASDVLRRIAARNVQRAARAGISRILSPGSMASAGTAVSVLASLAGGAAGGGSGGAGGRRSAGSSNPSRAGPPPGSVEGSGRGAASAPSPSPRVQQEAPR</sequence>
<evidence type="ECO:0000256" key="1">
    <source>
        <dbReference type="ARBA" id="ARBA00009670"/>
    </source>
</evidence>
<dbReference type="GO" id="GO:0005524">
    <property type="term" value="F:ATP binding"/>
    <property type="evidence" value="ECO:0007669"/>
    <property type="project" value="InterPro"/>
</dbReference>
<dbReference type="InterPro" id="IPR011009">
    <property type="entry name" value="Kinase-like_dom_sf"/>
</dbReference>
<evidence type="ECO:0000259" key="4">
    <source>
        <dbReference type="PROSITE" id="PS50011"/>
    </source>
</evidence>
<dbReference type="InterPro" id="IPR004147">
    <property type="entry name" value="ABC1_dom"/>
</dbReference>
<organism evidence="5">
    <name type="scientific">Chromera velia CCMP2878</name>
    <dbReference type="NCBI Taxonomy" id="1169474"/>
    <lineage>
        <taxon>Eukaryota</taxon>
        <taxon>Sar</taxon>
        <taxon>Alveolata</taxon>
        <taxon>Colpodellida</taxon>
        <taxon>Chromeraceae</taxon>
        <taxon>Chromera</taxon>
    </lineage>
</organism>
<dbReference type="VEuPathDB" id="CryptoDB:Cvel_21062"/>
<name>A0A0G4GBM3_9ALVE</name>
<dbReference type="PhylomeDB" id="A0A0G4GBM3"/>
<reference evidence="5" key="1">
    <citation type="submission" date="2014-11" db="EMBL/GenBank/DDBJ databases">
        <authorList>
            <person name="Otto D Thomas"/>
            <person name="Naeem Raeece"/>
        </authorList>
    </citation>
    <scope>NUCLEOTIDE SEQUENCE</scope>
</reference>
<feature type="signal peptide" evidence="3">
    <location>
        <begin position="1"/>
        <end position="17"/>
    </location>
</feature>
<feature type="compositionally biased region" description="Gly residues" evidence="2">
    <location>
        <begin position="807"/>
        <end position="820"/>
    </location>
</feature>
<dbReference type="PANTHER" id="PTHR10566">
    <property type="entry name" value="CHAPERONE-ACTIVITY OF BC1 COMPLEX CABC1 -RELATED"/>
    <property type="match status" value="1"/>
</dbReference>
<protein>
    <recommendedName>
        <fullName evidence="4">Protein kinase domain-containing protein</fullName>
    </recommendedName>
</protein>
<keyword evidence="3" id="KW-0732">Signal</keyword>
<evidence type="ECO:0000256" key="3">
    <source>
        <dbReference type="SAM" id="SignalP"/>
    </source>
</evidence>
<feature type="chain" id="PRO_5005189781" description="Protein kinase domain-containing protein" evidence="3">
    <location>
        <begin position="18"/>
        <end position="860"/>
    </location>
</feature>
<comment type="similarity">
    <text evidence="1">Belongs to the protein kinase superfamily. ADCK protein kinase family.</text>
</comment>
<feature type="domain" description="Protein kinase" evidence="4">
    <location>
        <begin position="204"/>
        <end position="539"/>
    </location>
</feature>
<dbReference type="GO" id="GO:0004672">
    <property type="term" value="F:protein kinase activity"/>
    <property type="evidence" value="ECO:0007669"/>
    <property type="project" value="InterPro"/>
</dbReference>
<dbReference type="Pfam" id="PF03109">
    <property type="entry name" value="ABC1"/>
    <property type="match status" value="1"/>
</dbReference>
<dbReference type="PANTHER" id="PTHR10566:SF128">
    <property type="entry name" value="UBIB DOMAIN CONTAINING KINASE"/>
    <property type="match status" value="1"/>
</dbReference>
<evidence type="ECO:0000256" key="2">
    <source>
        <dbReference type="SAM" id="MobiDB-lite"/>
    </source>
</evidence>
<dbReference type="InterPro" id="IPR050154">
    <property type="entry name" value="UbiB_kinase"/>
</dbReference>
<dbReference type="SUPFAM" id="SSF56112">
    <property type="entry name" value="Protein kinase-like (PK-like)"/>
    <property type="match status" value="1"/>
</dbReference>
<dbReference type="PROSITE" id="PS50011">
    <property type="entry name" value="PROTEIN_KINASE_DOM"/>
    <property type="match status" value="1"/>
</dbReference>
<feature type="region of interest" description="Disordered" evidence="2">
    <location>
        <begin position="702"/>
        <end position="727"/>
    </location>
</feature>
<dbReference type="CDD" id="cd05121">
    <property type="entry name" value="ABC1_ADCK3-like"/>
    <property type="match status" value="1"/>
</dbReference>
<dbReference type="AlphaFoldDB" id="A0A0G4GBM3"/>
<feature type="region of interest" description="Disordered" evidence="2">
    <location>
        <begin position="549"/>
        <end position="570"/>
    </location>
</feature>
<feature type="region of interest" description="Disordered" evidence="2">
    <location>
        <begin position="807"/>
        <end position="860"/>
    </location>
</feature>
<proteinExistence type="inferred from homology"/>
<dbReference type="EMBL" id="CDMZ01001044">
    <property type="protein sequence ID" value="CEM26211.1"/>
    <property type="molecule type" value="Genomic_DNA"/>
</dbReference>
<dbReference type="InterPro" id="IPR000719">
    <property type="entry name" value="Prot_kinase_dom"/>
</dbReference>
<evidence type="ECO:0000313" key="5">
    <source>
        <dbReference type="EMBL" id="CEM26211.1"/>
    </source>
</evidence>